<dbReference type="EMBL" id="QJKH01000001">
    <property type="protein sequence ID" value="PXX81619.1"/>
    <property type="molecule type" value="Genomic_DNA"/>
</dbReference>
<protein>
    <recommendedName>
        <fullName evidence="3">Tetratricopeptide repeat protein</fullName>
    </recommendedName>
</protein>
<reference evidence="1 2" key="1">
    <citation type="submission" date="2018-05" db="EMBL/GenBank/DDBJ databases">
        <title>Genomic Encyclopedia of Type Strains, Phase IV (KMG-IV): sequencing the most valuable type-strain genomes for metagenomic binning, comparative biology and taxonomic classification.</title>
        <authorList>
            <person name="Goeker M."/>
        </authorList>
    </citation>
    <scope>NUCLEOTIDE SEQUENCE [LARGE SCALE GENOMIC DNA]</scope>
    <source>
        <strain evidence="1 2">JC118</strain>
    </source>
</reference>
<dbReference type="RefSeq" id="WP_022936534.1">
    <property type="nucleotide sequence ID" value="NZ_CABKRQ010000001.1"/>
</dbReference>
<dbReference type="Proteomes" id="UP000247612">
    <property type="component" value="Unassembled WGS sequence"/>
</dbReference>
<gene>
    <name evidence="1" type="ORF">DES51_101230</name>
</gene>
<proteinExistence type="predicted"/>
<keyword evidence="2" id="KW-1185">Reference proteome</keyword>
<dbReference type="OrthoDB" id="9890828at2"/>
<evidence type="ECO:0000313" key="1">
    <source>
        <dbReference type="EMBL" id="PXX81619.1"/>
    </source>
</evidence>
<dbReference type="STRING" id="1034346.GCA_000313565_00227"/>
<name>A0A318KVM7_9FIRM</name>
<accession>A0A318KVM7</accession>
<dbReference type="AlphaFoldDB" id="A0A318KVM7"/>
<evidence type="ECO:0000313" key="2">
    <source>
        <dbReference type="Proteomes" id="UP000247612"/>
    </source>
</evidence>
<sequence>MEYILIIILGAAVVFAVMKVKKQRQQKSRQKMLSDELARLKQMNVDLDVEGYIREEKRAMAYPENREILTTMQMNLVAAYINNAQAEEAVSCLKQMEPSVLPLDFQILYHHNMLFAKWMQDEHAFGEQLAESWPLLEKHVDEAQWKPILKIIQVLNDLYTKNYDAAQQHIRQLSAPNSNHAASLQDMLWVEINIQTGQKGKALALLDKMSQRQNFPVITAWIKQKRIELKNKGVKGEETKSEVSE</sequence>
<organism evidence="1 2">
    <name type="scientific">Dielma fastidiosa</name>
    <dbReference type="NCBI Taxonomy" id="1034346"/>
    <lineage>
        <taxon>Bacteria</taxon>
        <taxon>Bacillati</taxon>
        <taxon>Bacillota</taxon>
        <taxon>Erysipelotrichia</taxon>
        <taxon>Erysipelotrichales</taxon>
        <taxon>Erysipelotrichaceae</taxon>
        <taxon>Dielma</taxon>
    </lineage>
</organism>
<comment type="caution">
    <text evidence="1">The sequence shown here is derived from an EMBL/GenBank/DDBJ whole genome shotgun (WGS) entry which is preliminary data.</text>
</comment>
<evidence type="ECO:0008006" key="3">
    <source>
        <dbReference type="Google" id="ProtNLM"/>
    </source>
</evidence>